<dbReference type="InterPro" id="IPR036705">
    <property type="entry name" value="Ribosyl_crysJ1_sf"/>
</dbReference>
<organism evidence="1 2">
    <name type="scientific">Luteolibacter flavescens</name>
    <dbReference type="NCBI Taxonomy" id="1859460"/>
    <lineage>
        <taxon>Bacteria</taxon>
        <taxon>Pseudomonadati</taxon>
        <taxon>Verrucomicrobiota</taxon>
        <taxon>Verrucomicrobiia</taxon>
        <taxon>Verrucomicrobiales</taxon>
        <taxon>Verrucomicrobiaceae</taxon>
        <taxon>Luteolibacter</taxon>
    </lineage>
</organism>
<dbReference type="InterPro" id="IPR050792">
    <property type="entry name" value="ADP-ribosylglycohydrolase"/>
</dbReference>
<comment type="caution">
    <text evidence="1">The sequence shown here is derived from an EMBL/GenBank/DDBJ whole genome shotgun (WGS) entry which is preliminary data.</text>
</comment>
<dbReference type="RefSeq" id="WP_264503056.1">
    <property type="nucleotide sequence ID" value="NZ_JAPDDS010000014.1"/>
</dbReference>
<protein>
    <submittedName>
        <fullName evidence="1">ADP-ribosylglycohydrolase family protein</fullName>
    </submittedName>
</protein>
<accession>A0ABT3FU79</accession>
<gene>
    <name evidence="1" type="ORF">OKA04_20355</name>
</gene>
<evidence type="ECO:0000313" key="2">
    <source>
        <dbReference type="Proteomes" id="UP001207930"/>
    </source>
</evidence>
<dbReference type="Pfam" id="PF03747">
    <property type="entry name" value="ADP_ribosyl_GH"/>
    <property type="match status" value="1"/>
</dbReference>
<dbReference type="PANTHER" id="PTHR16222:SF12">
    <property type="entry name" value="ADP-RIBOSYLGLYCOHYDROLASE-RELATED"/>
    <property type="match status" value="1"/>
</dbReference>
<evidence type="ECO:0000313" key="1">
    <source>
        <dbReference type="EMBL" id="MCW1887102.1"/>
    </source>
</evidence>
<sequence>MKTSPSLHRAQGCLAGLAVGDALGTTLEFTTPGSFKPLTDMVGGGPFHLKPGQWTDDTSMALCLAESLVECPGFDLRDQMDQYVRWWQEGHLSSSKAGCFDIGNTVSSALSRFIKTGNPASGSTDKFSAGNGSIMRLAPVPIFFADADEAIYYSAESSRGTHQAATCLDACRYLGSILWGLLHGATKDEVLAPHYHPAGKPWDGMDPAIDAIAAGSFREKSPPAIRGSGYVVHSLEAALWAFHHSRSFEHGALLAVNLGEDADTTGAIYGQIAGAYYGLDGIPAGWLEKLHAREMILDFASKLHTSQRAE</sequence>
<reference evidence="1 2" key="1">
    <citation type="submission" date="2022-10" db="EMBL/GenBank/DDBJ databases">
        <title>Luteolibacter flavescens strain MCCC 1K03193, whole genome shotgun sequencing project.</title>
        <authorList>
            <person name="Zhao G."/>
            <person name="Shen L."/>
        </authorList>
    </citation>
    <scope>NUCLEOTIDE SEQUENCE [LARGE SCALE GENOMIC DNA]</scope>
    <source>
        <strain evidence="1 2">MCCC 1K03193</strain>
    </source>
</reference>
<keyword evidence="2" id="KW-1185">Reference proteome</keyword>
<proteinExistence type="predicted"/>
<dbReference type="EMBL" id="JAPDDS010000014">
    <property type="protein sequence ID" value="MCW1887102.1"/>
    <property type="molecule type" value="Genomic_DNA"/>
</dbReference>
<dbReference type="Gene3D" id="1.10.4080.10">
    <property type="entry name" value="ADP-ribosylation/Crystallin J1"/>
    <property type="match status" value="1"/>
</dbReference>
<dbReference type="Proteomes" id="UP001207930">
    <property type="component" value="Unassembled WGS sequence"/>
</dbReference>
<dbReference type="PANTHER" id="PTHR16222">
    <property type="entry name" value="ADP-RIBOSYLGLYCOHYDROLASE"/>
    <property type="match status" value="1"/>
</dbReference>
<dbReference type="InterPro" id="IPR005502">
    <property type="entry name" value="Ribosyl_crysJ1"/>
</dbReference>
<dbReference type="SUPFAM" id="SSF101478">
    <property type="entry name" value="ADP-ribosylglycohydrolase"/>
    <property type="match status" value="1"/>
</dbReference>
<name>A0ABT3FU79_9BACT</name>